<sequence length="153" mass="16993">MKIGYVIFIAMTVLQGCVKVIPPMADTSDAAKIIYTRMTLNPGEFQALRMFDNPRFEMTEKSGRLIEHGNFVKQSTSVYVPAGERKYFKAGYVVSSYNNYGLNFECSAGISFIPVQGATYTLTQRRSAKDCTIDLVDESGEVPASMENLGVFK</sequence>
<evidence type="ECO:0008006" key="3">
    <source>
        <dbReference type="Google" id="ProtNLM"/>
    </source>
</evidence>
<evidence type="ECO:0000313" key="1">
    <source>
        <dbReference type="EMBL" id="MDX5992803.1"/>
    </source>
</evidence>
<keyword evidence="2" id="KW-1185">Reference proteome</keyword>
<organism evidence="1 2">
    <name type="scientific">Ectopseudomonas alcaliphila</name>
    <dbReference type="NCBI Taxonomy" id="101564"/>
    <lineage>
        <taxon>Bacteria</taxon>
        <taxon>Pseudomonadati</taxon>
        <taxon>Pseudomonadota</taxon>
        <taxon>Gammaproteobacteria</taxon>
        <taxon>Pseudomonadales</taxon>
        <taxon>Pseudomonadaceae</taxon>
        <taxon>Ectopseudomonas</taxon>
    </lineage>
</organism>
<dbReference type="PROSITE" id="PS51257">
    <property type="entry name" value="PROKAR_LIPOPROTEIN"/>
    <property type="match status" value="1"/>
</dbReference>
<comment type="caution">
    <text evidence="1">The sequence shown here is derived from an EMBL/GenBank/DDBJ whole genome shotgun (WGS) entry which is preliminary data.</text>
</comment>
<reference evidence="1 2" key="1">
    <citation type="submission" date="2023-11" db="EMBL/GenBank/DDBJ databases">
        <title>MicrobeMod: A computational toolkit for identifying prokaryotic methylation and restriction-modification with nanopore sequencing.</title>
        <authorList>
            <person name="Crits-Christoph A."/>
            <person name="Kang S.C."/>
            <person name="Lee H."/>
            <person name="Ostrov N."/>
        </authorList>
    </citation>
    <scope>NUCLEOTIDE SEQUENCE [LARGE SCALE GENOMIC DNA]</scope>
    <source>
        <strain evidence="1 2">ATCC BAA-571</strain>
    </source>
</reference>
<evidence type="ECO:0000313" key="2">
    <source>
        <dbReference type="Proteomes" id="UP001278050"/>
    </source>
</evidence>
<dbReference type="RefSeq" id="WP_139203100.1">
    <property type="nucleotide sequence ID" value="NZ_CBCSET010000016.1"/>
</dbReference>
<name>A0ABU4Q0L6_9GAMM</name>
<proteinExistence type="predicted"/>
<protein>
    <recommendedName>
        <fullName evidence="3">Lipoprotein</fullName>
    </recommendedName>
</protein>
<accession>A0ABU4Q0L6</accession>
<dbReference type="Proteomes" id="UP001278050">
    <property type="component" value="Unassembled WGS sequence"/>
</dbReference>
<gene>
    <name evidence="1" type="ORF">SIM71_12110</name>
</gene>
<dbReference type="EMBL" id="JAWXXP010000001">
    <property type="protein sequence ID" value="MDX5992803.1"/>
    <property type="molecule type" value="Genomic_DNA"/>
</dbReference>